<evidence type="ECO:0000313" key="1">
    <source>
        <dbReference type="EMBL" id="KAK8553937.1"/>
    </source>
</evidence>
<organism evidence="1 2">
    <name type="scientific">Hibiscus sabdariffa</name>
    <name type="common">roselle</name>
    <dbReference type="NCBI Taxonomy" id="183260"/>
    <lineage>
        <taxon>Eukaryota</taxon>
        <taxon>Viridiplantae</taxon>
        <taxon>Streptophyta</taxon>
        <taxon>Embryophyta</taxon>
        <taxon>Tracheophyta</taxon>
        <taxon>Spermatophyta</taxon>
        <taxon>Magnoliopsida</taxon>
        <taxon>eudicotyledons</taxon>
        <taxon>Gunneridae</taxon>
        <taxon>Pentapetalae</taxon>
        <taxon>rosids</taxon>
        <taxon>malvids</taxon>
        <taxon>Malvales</taxon>
        <taxon>Malvaceae</taxon>
        <taxon>Malvoideae</taxon>
        <taxon>Hibiscus</taxon>
    </lineage>
</organism>
<comment type="caution">
    <text evidence="1">The sequence shown here is derived from an EMBL/GenBank/DDBJ whole genome shotgun (WGS) entry which is preliminary data.</text>
</comment>
<protein>
    <submittedName>
        <fullName evidence="1">Uncharacterized protein</fullName>
    </submittedName>
</protein>
<dbReference type="Proteomes" id="UP001472677">
    <property type="component" value="Unassembled WGS sequence"/>
</dbReference>
<sequence length="123" mass="13784">MFSTFLTKLSYTKDIPGPALTPELEDVKDDRQHDLACAAPTPELEDVRDDGQHDLTGILPIQVEEEVGDGEQHDHTGIEIHVYMKSSFFAFLTKFSCTRYNPVTPSAQSIPPALEQDLQVLRQ</sequence>
<name>A0ABR2E8X2_9ROSI</name>
<evidence type="ECO:0000313" key="2">
    <source>
        <dbReference type="Proteomes" id="UP001472677"/>
    </source>
</evidence>
<keyword evidence="2" id="KW-1185">Reference proteome</keyword>
<accession>A0ABR2E8X2</accession>
<proteinExistence type="predicted"/>
<dbReference type="EMBL" id="JBBPBM010000019">
    <property type="protein sequence ID" value="KAK8553937.1"/>
    <property type="molecule type" value="Genomic_DNA"/>
</dbReference>
<reference evidence="1 2" key="1">
    <citation type="journal article" date="2024" name="G3 (Bethesda)">
        <title>Genome assembly of Hibiscus sabdariffa L. provides insights into metabolisms of medicinal natural products.</title>
        <authorList>
            <person name="Kim T."/>
        </authorList>
    </citation>
    <scope>NUCLEOTIDE SEQUENCE [LARGE SCALE GENOMIC DNA]</scope>
    <source>
        <strain evidence="1">TK-2024</strain>
        <tissue evidence="1">Old leaves</tissue>
    </source>
</reference>
<gene>
    <name evidence="1" type="ORF">V6N12_030916</name>
</gene>